<dbReference type="GO" id="GO:0006109">
    <property type="term" value="P:regulation of carbohydrate metabolic process"/>
    <property type="evidence" value="ECO:0007669"/>
    <property type="project" value="InterPro"/>
</dbReference>
<dbReference type="RefSeq" id="WP_007066625.1">
    <property type="nucleotide sequence ID" value="NZ_DS022272.1"/>
</dbReference>
<dbReference type="InterPro" id="IPR011104">
    <property type="entry name" value="Hpr_kin/Pase_C"/>
</dbReference>
<name>Q0G6R3_9HYPH</name>
<dbReference type="GO" id="GO:0005524">
    <property type="term" value="F:ATP binding"/>
    <property type="evidence" value="ECO:0007669"/>
    <property type="project" value="InterPro"/>
</dbReference>
<dbReference type="HOGENOM" id="CLU_052030_2_1_5"/>
<feature type="domain" description="HPr kinase/phosphorylase C-terminal" evidence="1">
    <location>
        <begin position="2"/>
        <end position="142"/>
    </location>
</feature>
<protein>
    <recommendedName>
        <fullName evidence="1">HPr kinase/phosphorylase C-terminal domain-containing protein</fullName>
    </recommendedName>
</protein>
<sequence length="151" mass="16489">MRENVHGTALLIGRVGILIRGPAQSGKTSLCISLLRRAASISQTAYLIADDRVDLRTCEDQIIMSSPEALTGLVEIAGIGIVREETAESSPLLLLVDLVAAEERTRMPDEDASIHILHGHRVRRIALPMRDAAFSADVILTLLKNDDWRLG</sequence>
<dbReference type="InterPro" id="IPR027417">
    <property type="entry name" value="P-loop_NTPase"/>
</dbReference>
<evidence type="ECO:0000313" key="2">
    <source>
        <dbReference type="EMBL" id="EAU42651.1"/>
    </source>
</evidence>
<dbReference type="Proteomes" id="UP000004310">
    <property type="component" value="Unassembled WGS sequence"/>
</dbReference>
<accession>Q0G6R3</accession>
<dbReference type="STRING" id="217511.GCA_001463845_00257"/>
<keyword evidence="3" id="KW-1185">Reference proteome</keyword>
<reference evidence="2 3" key="1">
    <citation type="journal article" date="2010" name="J. Bacteriol.">
        <title>Genome sequence of Fulvimarina pelagi HTCC2506T, a Mn(II)-oxidizing alphaproteobacterium possessing an aerobic anoxygenic photosynthetic gene cluster and Xanthorhodopsin.</title>
        <authorList>
            <person name="Kang I."/>
            <person name="Oh H.M."/>
            <person name="Lim S.I."/>
            <person name="Ferriera S."/>
            <person name="Giovannoni S.J."/>
            <person name="Cho J.C."/>
        </authorList>
    </citation>
    <scope>NUCLEOTIDE SEQUENCE [LARGE SCALE GENOMIC DNA]</scope>
    <source>
        <strain evidence="2 3">HTCC2506</strain>
    </source>
</reference>
<dbReference type="SUPFAM" id="SSF53795">
    <property type="entry name" value="PEP carboxykinase-like"/>
    <property type="match status" value="1"/>
</dbReference>
<dbReference type="Gene3D" id="3.40.50.300">
    <property type="entry name" value="P-loop containing nucleotide triphosphate hydrolases"/>
    <property type="match status" value="1"/>
</dbReference>
<dbReference type="Pfam" id="PF07475">
    <property type="entry name" value="Hpr_kinase_C"/>
    <property type="match status" value="1"/>
</dbReference>
<gene>
    <name evidence="2" type="ORF">FP2506_07416</name>
</gene>
<dbReference type="AlphaFoldDB" id="Q0G6R3"/>
<proteinExistence type="predicted"/>
<dbReference type="eggNOG" id="COG1493">
    <property type="taxonomic scope" value="Bacteria"/>
</dbReference>
<evidence type="ECO:0000313" key="3">
    <source>
        <dbReference type="Proteomes" id="UP000004310"/>
    </source>
</evidence>
<dbReference type="EMBL" id="AATP01000001">
    <property type="protein sequence ID" value="EAU42651.1"/>
    <property type="molecule type" value="Genomic_DNA"/>
</dbReference>
<organism evidence="2 3">
    <name type="scientific">Fulvimarina pelagi HTCC2506</name>
    <dbReference type="NCBI Taxonomy" id="314231"/>
    <lineage>
        <taxon>Bacteria</taxon>
        <taxon>Pseudomonadati</taxon>
        <taxon>Pseudomonadota</taxon>
        <taxon>Alphaproteobacteria</taxon>
        <taxon>Hyphomicrobiales</taxon>
        <taxon>Aurantimonadaceae</taxon>
        <taxon>Fulvimarina</taxon>
    </lineage>
</organism>
<dbReference type="GO" id="GO:0000155">
    <property type="term" value="F:phosphorelay sensor kinase activity"/>
    <property type="evidence" value="ECO:0007669"/>
    <property type="project" value="InterPro"/>
</dbReference>
<comment type="caution">
    <text evidence="2">The sequence shown here is derived from an EMBL/GenBank/DDBJ whole genome shotgun (WGS) entry which is preliminary data.</text>
</comment>
<evidence type="ECO:0000259" key="1">
    <source>
        <dbReference type="Pfam" id="PF07475"/>
    </source>
</evidence>